<evidence type="ECO:0000256" key="1">
    <source>
        <dbReference type="ARBA" id="ARBA00023125"/>
    </source>
</evidence>
<comment type="subunit">
    <text evidence="2">Homotetramer.</text>
</comment>
<dbReference type="PANTHER" id="PTHR10302">
    <property type="entry name" value="SINGLE-STRANDED DNA-BINDING PROTEIN"/>
    <property type="match status" value="1"/>
</dbReference>
<proteinExistence type="inferred from homology"/>
<dbReference type="RefSeq" id="WP_215487674.1">
    <property type="nucleotide sequence ID" value="NZ_BAAAPJ010000006.1"/>
</dbReference>
<keyword evidence="1 2" id="KW-0238">DNA-binding</keyword>
<dbReference type="Proteomes" id="UP000740605">
    <property type="component" value="Unassembled WGS sequence"/>
</dbReference>
<organism evidence="5 6">
    <name type="scientific">Microbacterium flavum</name>
    <dbReference type="NCBI Taxonomy" id="415216"/>
    <lineage>
        <taxon>Bacteria</taxon>
        <taxon>Bacillati</taxon>
        <taxon>Actinomycetota</taxon>
        <taxon>Actinomycetes</taxon>
        <taxon>Micrococcales</taxon>
        <taxon>Microbacteriaceae</taxon>
        <taxon>Microbacterium</taxon>
    </lineage>
</organism>
<keyword evidence="6" id="KW-1185">Reference proteome</keyword>
<reference evidence="5 6" key="1">
    <citation type="submission" date="2021-03" db="EMBL/GenBank/DDBJ databases">
        <title>Microbacterium pauli sp. nov., isolated from microfiltered milk.</title>
        <authorList>
            <person name="Bellassi P."/>
            <person name="Fontana A."/>
            <person name="Callegari M.L."/>
            <person name="Lorenzo M."/>
            <person name="Cappa F."/>
        </authorList>
    </citation>
    <scope>NUCLEOTIDE SEQUENCE [LARGE SCALE GENOMIC DNA]</scope>
    <source>
        <strain evidence="5 6">DSM 18909</strain>
    </source>
</reference>
<dbReference type="NCBIfam" id="TIGR00621">
    <property type="entry name" value="ssb"/>
    <property type="match status" value="1"/>
</dbReference>
<dbReference type="EMBL" id="JAFLHG010000008">
    <property type="protein sequence ID" value="MBT8798447.1"/>
    <property type="molecule type" value="Genomic_DNA"/>
</dbReference>
<dbReference type="SUPFAM" id="SSF50249">
    <property type="entry name" value="Nucleic acid-binding proteins"/>
    <property type="match status" value="1"/>
</dbReference>
<feature type="region of interest" description="Disordered" evidence="4">
    <location>
        <begin position="123"/>
        <end position="146"/>
    </location>
</feature>
<name>A0ABS5XV86_9MICO</name>
<dbReference type="CDD" id="cd04496">
    <property type="entry name" value="SSB_OBF"/>
    <property type="match status" value="1"/>
</dbReference>
<dbReference type="InterPro" id="IPR012340">
    <property type="entry name" value="NA-bd_OB-fold"/>
</dbReference>
<comment type="caution">
    <text evidence="5">The sequence shown here is derived from an EMBL/GenBank/DDBJ whole genome shotgun (WGS) entry which is preliminary data.</text>
</comment>
<evidence type="ECO:0000256" key="3">
    <source>
        <dbReference type="RuleBase" id="RU000524"/>
    </source>
</evidence>
<dbReference type="Pfam" id="PF00436">
    <property type="entry name" value="SSB"/>
    <property type="match status" value="1"/>
</dbReference>
<gene>
    <name evidence="5" type="ORF">J0P97_10225</name>
</gene>
<protein>
    <recommendedName>
        <fullName evidence="2 3">Single-stranded DNA-binding protein</fullName>
        <shortName evidence="2">SSB</shortName>
    </recommendedName>
</protein>
<dbReference type="InterPro" id="IPR011344">
    <property type="entry name" value="ssDNA-bd"/>
</dbReference>
<comment type="caution">
    <text evidence="2">Lacks conserved residue(s) required for the propagation of feature annotation.</text>
</comment>
<dbReference type="GO" id="GO:0003677">
    <property type="term" value="F:DNA binding"/>
    <property type="evidence" value="ECO:0007669"/>
    <property type="project" value="UniProtKB-KW"/>
</dbReference>
<accession>A0ABS5XV86</accession>
<dbReference type="PANTHER" id="PTHR10302:SF0">
    <property type="entry name" value="SINGLE-STRANDED DNA-BINDING PROTEIN, MITOCHONDRIAL"/>
    <property type="match status" value="1"/>
</dbReference>
<dbReference type="Gene3D" id="2.40.50.140">
    <property type="entry name" value="Nucleic acid-binding proteins"/>
    <property type="match status" value="1"/>
</dbReference>
<sequence length="146" mass="15582">MTTRIPVTLEGNLTADPEHGEADAGNRWARFTVAVNDRRLNETTGTWEDAGTVFHRVVVFNQQASHVAASLRKGDSVLVAGDLRFGSYTDKESGVTRETRDVVAENVGASLKFTNVGVDRAPKANGPAATGPVAEPARYADSGITR</sequence>
<dbReference type="PROSITE" id="PS50935">
    <property type="entry name" value="SSB"/>
    <property type="match status" value="1"/>
</dbReference>
<evidence type="ECO:0000256" key="2">
    <source>
        <dbReference type="HAMAP-Rule" id="MF_00984"/>
    </source>
</evidence>
<evidence type="ECO:0000313" key="6">
    <source>
        <dbReference type="Proteomes" id="UP000740605"/>
    </source>
</evidence>
<dbReference type="InterPro" id="IPR000424">
    <property type="entry name" value="Primosome_PriB/ssb"/>
</dbReference>
<evidence type="ECO:0000313" key="5">
    <source>
        <dbReference type="EMBL" id="MBT8798447.1"/>
    </source>
</evidence>
<dbReference type="HAMAP" id="MF_00984">
    <property type="entry name" value="SSB"/>
    <property type="match status" value="1"/>
</dbReference>
<evidence type="ECO:0000256" key="4">
    <source>
        <dbReference type="SAM" id="MobiDB-lite"/>
    </source>
</evidence>